<dbReference type="EMBL" id="JAAFGS010000005">
    <property type="protein sequence ID" value="NGZ76703.1"/>
    <property type="molecule type" value="Genomic_DNA"/>
</dbReference>
<proteinExistence type="predicted"/>
<comment type="caution">
    <text evidence="1">The sequence shown here is derived from an EMBL/GenBank/DDBJ whole genome shotgun (WGS) entry which is preliminary data.</text>
</comment>
<organism evidence="1 2">
    <name type="scientific">Saccharibacillus alkalitolerans</name>
    <dbReference type="NCBI Taxonomy" id="2705290"/>
    <lineage>
        <taxon>Bacteria</taxon>
        <taxon>Bacillati</taxon>
        <taxon>Bacillota</taxon>
        <taxon>Bacilli</taxon>
        <taxon>Bacillales</taxon>
        <taxon>Paenibacillaceae</taxon>
        <taxon>Saccharibacillus</taxon>
    </lineage>
</organism>
<evidence type="ECO:0000313" key="2">
    <source>
        <dbReference type="Proteomes" id="UP000800303"/>
    </source>
</evidence>
<accession>A0ABX0F6W2</accession>
<reference evidence="1 2" key="1">
    <citation type="submission" date="2020-01" db="EMBL/GenBank/DDBJ databases">
        <title>Polyphasic characterisation and genomic insights into a novel alkali tolerant bacterium VR-M41.</title>
        <authorList>
            <person name="Vemuluri V.R."/>
        </authorList>
    </citation>
    <scope>NUCLEOTIDE SEQUENCE [LARGE SCALE GENOMIC DNA]</scope>
    <source>
        <strain evidence="1 2">VR-M41</strain>
    </source>
</reference>
<dbReference type="RefSeq" id="WP_166275811.1">
    <property type="nucleotide sequence ID" value="NZ_JAAFGS010000005.1"/>
</dbReference>
<dbReference type="Proteomes" id="UP000800303">
    <property type="component" value="Unassembled WGS sequence"/>
</dbReference>
<evidence type="ECO:0000313" key="1">
    <source>
        <dbReference type="EMBL" id="NGZ76703.1"/>
    </source>
</evidence>
<protein>
    <submittedName>
        <fullName evidence="1">Uncharacterized protein</fullName>
    </submittedName>
</protein>
<gene>
    <name evidence="1" type="ORF">GYN08_15365</name>
</gene>
<keyword evidence="2" id="KW-1185">Reference proteome</keyword>
<sequence length="337" mass="37382">MNKKRTFQKEGNGSAARRIELVPAADLAAFMRGWQTVSAAFGYDGRVYILLVDAEPEREQGMFVRTELERRPIYKALIVDLPDDDAKSQAGRESEAADVEEIMIEGESFNYHFLQPLGGELLLVGARSRYAARDRYDLNAAVFDREGRAKRRFVIGDGIGHVQTTAGGLIWTGFFDEGVFGNYGWKRPIGESGLIAWDGNGICVFTNSEADIADCYALNAVSDEEVWFYYYTDFKLCRLAGPADRPEVSFFDPGVAGSSLLATDGELFLLDGGYGEHESYKLLRRSGGGGLEPEYDLMFADQAGLPLPPGLRDARGDKLLMLNGTELYLFSLKKIER</sequence>
<name>A0ABX0F6W2_9BACL</name>